<feature type="region of interest" description="Disordered" evidence="8">
    <location>
        <begin position="730"/>
        <end position="760"/>
    </location>
</feature>
<keyword evidence="2" id="KW-0479">Metal-binding</keyword>
<evidence type="ECO:0000313" key="10">
    <source>
        <dbReference type="EMBL" id="KAK6359748.1"/>
    </source>
</evidence>
<dbReference type="InterPro" id="IPR036864">
    <property type="entry name" value="Zn2-C6_fun-type_DNA-bd_sf"/>
</dbReference>
<feature type="region of interest" description="Disordered" evidence="8">
    <location>
        <begin position="691"/>
        <end position="717"/>
    </location>
</feature>
<evidence type="ECO:0000256" key="4">
    <source>
        <dbReference type="ARBA" id="ARBA00023015"/>
    </source>
</evidence>
<dbReference type="InterPro" id="IPR001138">
    <property type="entry name" value="Zn2Cys6_DnaBD"/>
</dbReference>
<dbReference type="PROSITE" id="PS50048">
    <property type="entry name" value="ZN2_CY6_FUNGAL_2"/>
    <property type="match status" value="1"/>
</dbReference>
<evidence type="ECO:0000256" key="6">
    <source>
        <dbReference type="ARBA" id="ARBA00023163"/>
    </source>
</evidence>
<dbReference type="SMART" id="SM00066">
    <property type="entry name" value="GAL4"/>
    <property type="match status" value="1"/>
</dbReference>
<gene>
    <name evidence="10" type="primary">PPR1_1</name>
    <name evidence="10" type="ORF">TWF696_000887</name>
</gene>
<evidence type="ECO:0000256" key="3">
    <source>
        <dbReference type="ARBA" id="ARBA00022833"/>
    </source>
</evidence>
<evidence type="ECO:0000256" key="2">
    <source>
        <dbReference type="ARBA" id="ARBA00022723"/>
    </source>
</evidence>
<feature type="region of interest" description="Disordered" evidence="8">
    <location>
        <begin position="1"/>
        <end position="53"/>
    </location>
</feature>
<dbReference type="PROSITE" id="PS00463">
    <property type="entry name" value="ZN2_CY6_FUNGAL_1"/>
    <property type="match status" value="1"/>
</dbReference>
<evidence type="ECO:0000256" key="8">
    <source>
        <dbReference type="SAM" id="MobiDB-lite"/>
    </source>
</evidence>
<dbReference type="InterPro" id="IPR052202">
    <property type="entry name" value="Yeast_MetPath_Reg"/>
</dbReference>
<dbReference type="GO" id="GO:0005634">
    <property type="term" value="C:nucleus"/>
    <property type="evidence" value="ECO:0007669"/>
    <property type="project" value="UniProtKB-SubCell"/>
</dbReference>
<dbReference type="CDD" id="cd12148">
    <property type="entry name" value="fungal_TF_MHR"/>
    <property type="match status" value="1"/>
</dbReference>
<dbReference type="Pfam" id="PF00172">
    <property type="entry name" value="Zn_clus"/>
    <property type="match status" value="1"/>
</dbReference>
<dbReference type="Proteomes" id="UP001375240">
    <property type="component" value="Unassembled WGS sequence"/>
</dbReference>
<dbReference type="CDD" id="cd14723">
    <property type="entry name" value="ZIP_Ppr1"/>
    <property type="match status" value="1"/>
</dbReference>
<feature type="region of interest" description="Disordered" evidence="8">
    <location>
        <begin position="781"/>
        <end position="878"/>
    </location>
</feature>
<accession>A0AAV9VF93</accession>
<dbReference type="InterPro" id="IPR007219">
    <property type="entry name" value="XnlR_reg_dom"/>
</dbReference>
<dbReference type="GO" id="GO:0000981">
    <property type="term" value="F:DNA-binding transcription factor activity, RNA polymerase II-specific"/>
    <property type="evidence" value="ECO:0007669"/>
    <property type="project" value="InterPro"/>
</dbReference>
<keyword evidence="3" id="KW-0862">Zinc</keyword>
<feature type="compositionally biased region" description="Polar residues" evidence="8">
    <location>
        <begin position="38"/>
        <end position="53"/>
    </location>
</feature>
<keyword evidence="4" id="KW-0805">Transcription regulation</keyword>
<dbReference type="PANTHER" id="PTHR47782">
    <property type="entry name" value="ZN(II)2CYS6 TRANSCRIPTION FACTOR (EUROFUNG)-RELATED"/>
    <property type="match status" value="1"/>
</dbReference>
<evidence type="ECO:0000256" key="7">
    <source>
        <dbReference type="ARBA" id="ARBA00023242"/>
    </source>
</evidence>
<name>A0AAV9VF93_9PEZI</name>
<dbReference type="SUPFAM" id="SSF57701">
    <property type="entry name" value="Zn2/Cys6 DNA-binding domain"/>
    <property type="match status" value="1"/>
</dbReference>
<feature type="domain" description="Zn(2)-C6 fungal-type" evidence="9">
    <location>
        <begin position="62"/>
        <end position="91"/>
    </location>
</feature>
<keyword evidence="6" id="KW-0804">Transcription</keyword>
<keyword evidence="5" id="KW-0238">DNA-binding</keyword>
<keyword evidence="11" id="KW-1185">Reference proteome</keyword>
<sequence>MKAKGAHPQLAAQLPGAPSSHIQTPSSPPTHVSHARSKSSAVPSATSLTQATTGNISRSISACNRCRSRKTKCDQLFPACTACAKANVECVGVDAATGREIPRSYVSHLEERVAFLEKQLANGFQLDQQSPPVDGSRKRKADGDMVNSSASLPRPSQDFLSDRSQGHSQQINIVGAELKQEPDTHPLIRPPETNQNGLLGPGGKDIGFAELMFAAVKVSSRTKGNLPARVASFRGRLPEHWKNNTNGHEDADALPPTTADLQTVLQKPTPAEFPDRTTAEHLANAYFNQANPQIPILHAPVFMRKLSSVYDWLSERPGSTEADLPEEHVPMLYYMNMVFAIATGMNSNYQSMPEQFHASAMKYIDTIFLAPNRLDTLKGVLLLALYSLMRPASPGVWYVVGSALRICIDLGLHQETPQVLRVLDPLTIDTRRRLFWCAYSLDRQVCVYLGRPFGISDDAIKVPFPEDIDENLISEYGIQKEHPNAVRKKSSRTIAHHMFRIRQLQSEIQKILYQQSEVPRKFADVLDWRRDMERRLNDWTISVPKKENEVNCGYNMGFIDLNYQQTRLLLYGLSPAVPKPDTAAYLVIADAGDRIIKAYRGLHRAKSINYTWLACHNLFTAGTSYLCSLWHSPEVRKRTSVDQIDHNAMACKLVFESMQERCPAAIGCRDVFENLASATIQLCSKKGDLLHGSHSNKRMRGEGSSSRRGPDKTPLEPVQHALPASLANIVHHVPSPPPSENIHTPHLPARHHTPSIQEQRHDTPLSAYDVFQQDPLAASPPLQQQQHTLQLSQHPSQQQHPMAPPSNHYTRPMQQSPPIQQDPFVLSPASQSPAPQHQVGISPGAHSHHSSMSLQTPPSVSHESIFSPHSGFLPENNPNLEQIMRTANELGNDASYNIFNSGYQDDSSGQGTIEDGMGGKMYQLMSDVGGGSIWADQFMFDSGGGGMSSDGVGAGYNLGYGGGLSLGIGQMGGASGSTDHYNNFVGFSGGL</sequence>
<evidence type="ECO:0000256" key="1">
    <source>
        <dbReference type="ARBA" id="ARBA00004123"/>
    </source>
</evidence>
<feature type="compositionally biased region" description="Polar residues" evidence="8">
    <location>
        <begin position="807"/>
        <end position="819"/>
    </location>
</feature>
<evidence type="ECO:0000313" key="11">
    <source>
        <dbReference type="Proteomes" id="UP001375240"/>
    </source>
</evidence>
<organism evidence="10 11">
    <name type="scientific">Orbilia brochopaga</name>
    <dbReference type="NCBI Taxonomy" id="3140254"/>
    <lineage>
        <taxon>Eukaryota</taxon>
        <taxon>Fungi</taxon>
        <taxon>Dikarya</taxon>
        <taxon>Ascomycota</taxon>
        <taxon>Pezizomycotina</taxon>
        <taxon>Orbiliomycetes</taxon>
        <taxon>Orbiliales</taxon>
        <taxon>Orbiliaceae</taxon>
        <taxon>Orbilia</taxon>
    </lineage>
</organism>
<dbReference type="SMART" id="SM00906">
    <property type="entry name" value="Fungal_trans"/>
    <property type="match status" value="1"/>
</dbReference>
<dbReference type="EMBL" id="JAVHNQ010000001">
    <property type="protein sequence ID" value="KAK6359748.1"/>
    <property type="molecule type" value="Genomic_DNA"/>
</dbReference>
<proteinExistence type="predicted"/>
<dbReference type="Gene3D" id="4.10.240.10">
    <property type="entry name" value="Zn(2)-C6 fungal-type DNA-binding domain"/>
    <property type="match status" value="1"/>
</dbReference>
<reference evidence="10 11" key="1">
    <citation type="submission" date="2019-10" db="EMBL/GenBank/DDBJ databases">
        <authorList>
            <person name="Palmer J.M."/>
        </authorList>
    </citation>
    <scope>NUCLEOTIDE SEQUENCE [LARGE SCALE GENOMIC DNA]</scope>
    <source>
        <strain evidence="10 11">TWF696</strain>
    </source>
</reference>
<evidence type="ECO:0000259" key="9">
    <source>
        <dbReference type="PROSITE" id="PS50048"/>
    </source>
</evidence>
<feature type="region of interest" description="Disordered" evidence="8">
    <location>
        <begin position="125"/>
        <end position="167"/>
    </location>
</feature>
<dbReference type="Pfam" id="PF04082">
    <property type="entry name" value="Fungal_trans"/>
    <property type="match status" value="1"/>
</dbReference>
<protein>
    <submittedName>
        <fullName evidence="10">Fungal specific transcription factor</fullName>
    </submittedName>
</protein>
<feature type="compositionally biased region" description="Polar residues" evidence="8">
    <location>
        <begin position="850"/>
        <end position="864"/>
    </location>
</feature>
<dbReference type="CDD" id="cd00067">
    <property type="entry name" value="GAL4"/>
    <property type="match status" value="1"/>
</dbReference>
<dbReference type="GO" id="GO:0008270">
    <property type="term" value="F:zinc ion binding"/>
    <property type="evidence" value="ECO:0007669"/>
    <property type="project" value="InterPro"/>
</dbReference>
<feature type="compositionally biased region" description="Low complexity" evidence="8">
    <location>
        <begin position="781"/>
        <end position="800"/>
    </location>
</feature>
<dbReference type="GO" id="GO:0006351">
    <property type="term" value="P:DNA-templated transcription"/>
    <property type="evidence" value="ECO:0007669"/>
    <property type="project" value="InterPro"/>
</dbReference>
<keyword evidence="7" id="KW-0539">Nucleus</keyword>
<comment type="caution">
    <text evidence="10">The sequence shown here is derived from an EMBL/GenBank/DDBJ whole genome shotgun (WGS) entry which is preliminary data.</text>
</comment>
<dbReference type="AlphaFoldDB" id="A0AAV9VF93"/>
<dbReference type="GO" id="GO:0043565">
    <property type="term" value="F:sequence-specific DNA binding"/>
    <property type="evidence" value="ECO:0007669"/>
    <property type="project" value="TreeGrafter"/>
</dbReference>
<dbReference type="GO" id="GO:0045944">
    <property type="term" value="P:positive regulation of transcription by RNA polymerase II"/>
    <property type="evidence" value="ECO:0007669"/>
    <property type="project" value="TreeGrafter"/>
</dbReference>
<comment type="subcellular location">
    <subcellularLocation>
        <location evidence="1">Nucleus</location>
    </subcellularLocation>
</comment>
<evidence type="ECO:0000256" key="5">
    <source>
        <dbReference type="ARBA" id="ARBA00023125"/>
    </source>
</evidence>
<dbReference type="PANTHER" id="PTHR47782:SF1">
    <property type="entry name" value="PYRIMIDINE PATHWAY REGULATORY PROTEIN 1"/>
    <property type="match status" value="1"/>
</dbReference>